<gene>
    <name evidence="1" type="ORF">UPYG_G00179940</name>
</gene>
<evidence type="ECO:0000313" key="2">
    <source>
        <dbReference type="Proteomes" id="UP001557470"/>
    </source>
</evidence>
<sequence>MESQEQKDQLPVNRTTNTVKCQKRGQLAPLLSKFTEEEKKQIEDAPETGCTVDGKHGDVKATVKRRMVFD</sequence>
<dbReference type="Proteomes" id="UP001557470">
    <property type="component" value="Unassembled WGS sequence"/>
</dbReference>
<proteinExistence type="predicted"/>
<dbReference type="EMBL" id="JAGEUA010000005">
    <property type="protein sequence ID" value="KAL0979058.1"/>
    <property type="molecule type" value="Genomic_DNA"/>
</dbReference>
<accession>A0ABD0WV84</accession>
<organism evidence="1 2">
    <name type="scientific">Umbra pygmaea</name>
    <name type="common">Eastern mudminnow</name>
    <dbReference type="NCBI Taxonomy" id="75934"/>
    <lineage>
        <taxon>Eukaryota</taxon>
        <taxon>Metazoa</taxon>
        <taxon>Chordata</taxon>
        <taxon>Craniata</taxon>
        <taxon>Vertebrata</taxon>
        <taxon>Euteleostomi</taxon>
        <taxon>Actinopterygii</taxon>
        <taxon>Neopterygii</taxon>
        <taxon>Teleostei</taxon>
        <taxon>Protacanthopterygii</taxon>
        <taxon>Esociformes</taxon>
        <taxon>Umbridae</taxon>
        <taxon>Umbra</taxon>
    </lineage>
</organism>
<evidence type="ECO:0000313" key="1">
    <source>
        <dbReference type="EMBL" id="KAL0979058.1"/>
    </source>
</evidence>
<dbReference type="AlphaFoldDB" id="A0ABD0WV84"/>
<name>A0ABD0WV84_UMBPY</name>
<keyword evidence="2" id="KW-1185">Reference proteome</keyword>
<protein>
    <submittedName>
        <fullName evidence="1">Uncharacterized protein</fullName>
    </submittedName>
</protein>
<reference evidence="1 2" key="1">
    <citation type="submission" date="2024-06" db="EMBL/GenBank/DDBJ databases">
        <authorList>
            <person name="Pan Q."/>
            <person name="Wen M."/>
            <person name="Jouanno E."/>
            <person name="Zahm M."/>
            <person name="Klopp C."/>
            <person name="Cabau C."/>
            <person name="Louis A."/>
            <person name="Berthelot C."/>
            <person name="Parey E."/>
            <person name="Roest Crollius H."/>
            <person name="Montfort J."/>
            <person name="Robinson-Rechavi M."/>
            <person name="Bouchez O."/>
            <person name="Lampietro C."/>
            <person name="Lopez Roques C."/>
            <person name="Donnadieu C."/>
            <person name="Postlethwait J."/>
            <person name="Bobe J."/>
            <person name="Verreycken H."/>
            <person name="Guiguen Y."/>
        </authorList>
    </citation>
    <scope>NUCLEOTIDE SEQUENCE [LARGE SCALE GENOMIC DNA]</scope>
    <source>
        <strain evidence="1">Up_M1</strain>
        <tissue evidence="1">Testis</tissue>
    </source>
</reference>
<comment type="caution">
    <text evidence="1">The sequence shown here is derived from an EMBL/GenBank/DDBJ whole genome shotgun (WGS) entry which is preliminary data.</text>
</comment>